<dbReference type="Proteomes" id="UP000555552">
    <property type="component" value="Unassembled WGS sequence"/>
</dbReference>
<protein>
    <recommendedName>
        <fullName evidence="2">Bacterial Ig-like domain-containing protein</fullName>
    </recommendedName>
</protein>
<accession>A0A849BKI8</accession>
<reference evidence="3 4" key="1">
    <citation type="submission" date="2020-05" db="EMBL/GenBank/DDBJ databases">
        <title>MicrobeNet Type strains.</title>
        <authorList>
            <person name="Nicholson A.C."/>
        </authorList>
    </citation>
    <scope>NUCLEOTIDE SEQUENCE [LARGE SCALE GENOMIC DNA]</scope>
    <source>
        <strain evidence="3 4">JCM 14547</strain>
    </source>
</reference>
<feature type="domain" description="Bacterial Ig-like" evidence="2">
    <location>
        <begin position="668"/>
        <end position="746"/>
    </location>
</feature>
<feature type="compositionally biased region" description="Acidic residues" evidence="1">
    <location>
        <begin position="454"/>
        <end position="466"/>
    </location>
</feature>
<dbReference type="Gene3D" id="2.60.40.10">
    <property type="entry name" value="Immunoglobulins"/>
    <property type="match status" value="4"/>
</dbReference>
<dbReference type="InterPro" id="IPR013783">
    <property type="entry name" value="Ig-like_fold"/>
</dbReference>
<keyword evidence="4" id="KW-1185">Reference proteome</keyword>
<feature type="compositionally biased region" description="Low complexity" evidence="1">
    <location>
        <begin position="467"/>
        <end position="479"/>
    </location>
</feature>
<dbReference type="EMBL" id="JABEMA010000003">
    <property type="protein sequence ID" value="NNH21607.1"/>
    <property type="molecule type" value="Genomic_DNA"/>
</dbReference>
<comment type="caution">
    <text evidence="3">The sequence shown here is derived from an EMBL/GenBank/DDBJ whole genome shotgun (WGS) entry which is preliminary data.</text>
</comment>
<feature type="compositionally biased region" description="Polar residues" evidence="1">
    <location>
        <begin position="400"/>
        <end position="411"/>
    </location>
</feature>
<evidence type="ECO:0000256" key="1">
    <source>
        <dbReference type="SAM" id="MobiDB-lite"/>
    </source>
</evidence>
<dbReference type="GO" id="GO:0005975">
    <property type="term" value="P:carbohydrate metabolic process"/>
    <property type="evidence" value="ECO:0007669"/>
    <property type="project" value="UniProtKB-ARBA"/>
</dbReference>
<organism evidence="3 4">
    <name type="scientific">Pseudokineococcus marinus</name>
    <dbReference type="NCBI Taxonomy" id="351215"/>
    <lineage>
        <taxon>Bacteria</taxon>
        <taxon>Bacillati</taxon>
        <taxon>Actinomycetota</taxon>
        <taxon>Actinomycetes</taxon>
        <taxon>Kineosporiales</taxon>
        <taxon>Kineosporiaceae</taxon>
        <taxon>Pseudokineococcus</taxon>
    </lineage>
</organism>
<gene>
    <name evidence="3" type="ORF">HLB09_00605</name>
</gene>
<dbReference type="SUPFAM" id="SSF55486">
    <property type="entry name" value="Metalloproteases ('zincins'), catalytic domain"/>
    <property type="match status" value="1"/>
</dbReference>
<dbReference type="InterPro" id="IPR032109">
    <property type="entry name" value="Big_3_5"/>
</dbReference>
<evidence type="ECO:0000259" key="2">
    <source>
        <dbReference type="Pfam" id="PF16640"/>
    </source>
</evidence>
<feature type="region of interest" description="Disordered" evidence="1">
    <location>
        <begin position="400"/>
        <end position="485"/>
    </location>
</feature>
<proteinExistence type="predicted"/>
<sequence>MGAGTEPVPTDADLTSMVQRASDYWSEQSAGRVTFALAKAPTYYATTRTCSDLWSLWSEAGQRAGYVDGARTHLVLVLVDEDGKGCGYGVGTVGRGVDDGGLSALANASDLSLVTHELGHNLSLEHANAVECTSDPRQDFAGDAATAPCGDREYGDAIDVMASSDGTPGSLAAMSRAMLGFLDAGERSTVTAVGTSLVELAPVSGGARTGVKDLTVTDPRTGVAYRLENRQATGRDQARLTRWRATTGLRVLRAQKDSRASLALDATPTVRSTSSVDVDRALPSGQVWRSASGGVEVRTSAASDGRVVARVSLARTGEAHGALATTTTVEVPELVAGRPAVLRGAVSAGAGTVVPQGVVTVDVAGARATATLATDGSYAVEVVPARSGAQTAVVGYTPQDASRWSASSTNRDVVVGADPATQDPSSPDPGTGEPGTGDPGTDDPSTEGPGTDDPGTEDPGTDDPGTDEPVTPTLVVGVGTASGAPVDAATPAVLDVRLDPAGAGADGEVVVTAGSTTLASAAVVDGAAQVSLPVLPGGRHELVVAYDGGSAGSAASTPVTLDVARVTSTTSVTTTTAPTATRSAVLEARVTSAVAPSGAVEARLGSRLLARGTVSDGVARVALPVLPAGTHTVAVTYRGDVSSAPSTTSTRLVVVKDAATLEVLPPKAPTTGGGQPVVVRVRAGGVAATGQVRLVVDGRTASRAPLVRGEARLPLAKLPAGRRTVTVAYDGSATALAASTPLVLDVVRAGGSTKASPRTTTPGRGKTTTVAVTVTSPAGTATGDVVLRDAGGRALAKGVLRDGRVTLTQPALARGTHRLTVHAAGDALTAPSRSATWTVTVR</sequence>
<name>A0A849BKI8_9ACTN</name>
<evidence type="ECO:0000313" key="3">
    <source>
        <dbReference type="EMBL" id="NNH21607.1"/>
    </source>
</evidence>
<dbReference type="Pfam" id="PF16640">
    <property type="entry name" value="Big_3_5"/>
    <property type="match status" value="2"/>
</dbReference>
<feature type="domain" description="Bacterial Ig-like" evidence="2">
    <location>
        <begin position="756"/>
        <end position="841"/>
    </location>
</feature>
<evidence type="ECO:0000313" key="4">
    <source>
        <dbReference type="Proteomes" id="UP000555552"/>
    </source>
</evidence>
<dbReference type="AlphaFoldDB" id="A0A849BKI8"/>